<gene>
    <name evidence="9" type="ORF">QO034_07230</name>
</gene>
<feature type="transmembrane region" description="Helical" evidence="8">
    <location>
        <begin position="6"/>
        <end position="25"/>
    </location>
</feature>
<evidence type="ECO:0000256" key="5">
    <source>
        <dbReference type="ARBA" id="ARBA00022692"/>
    </source>
</evidence>
<dbReference type="EMBL" id="JASNJE010000006">
    <property type="protein sequence ID" value="MDK3072898.1"/>
    <property type="molecule type" value="Genomic_DNA"/>
</dbReference>
<evidence type="ECO:0000256" key="7">
    <source>
        <dbReference type="ARBA" id="ARBA00023136"/>
    </source>
</evidence>
<evidence type="ECO:0000313" key="10">
    <source>
        <dbReference type="Proteomes" id="UP001227126"/>
    </source>
</evidence>
<sequence>MADLLIQASGVLVAGAILCSLVRLAMGPTLIDRIVALDVLTIVAIVLIAVYAHVSGRTAYLDVALTYGLLSFVSVLAVARYLERGL</sequence>
<keyword evidence="4" id="KW-1003">Cell membrane</keyword>
<evidence type="ECO:0000256" key="4">
    <source>
        <dbReference type="ARBA" id="ARBA00022475"/>
    </source>
</evidence>
<dbReference type="Pfam" id="PF04066">
    <property type="entry name" value="MrpF_PhaF"/>
    <property type="match status" value="1"/>
</dbReference>
<evidence type="ECO:0000256" key="1">
    <source>
        <dbReference type="ARBA" id="ARBA00004651"/>
    </source>
</evidence>
<keyword evidence="6 8" id="KW-1133">Transmembrane helix</keyword>
<keyword evidence="10" id="KW-1185">Reference proteome</keyword>
<reference evidence="9 10" key="1">
    <citation type="submission" date="2023-05" db="EMBL/GenBank/DDBJ databases">
        <title>Sedimentitalea sp. nov. JM2-8.</title>
        <authorList>
            <person name="Huang J."/>
        </authorList>
    </citation>
    <scope>NUCLEOTIDE SEQUENCE [LARGE SCALE GENOMIC DNA]</scope>
    <source>
        <strain evidence="9 10">JM2-8</strain>
    </source>
</reference>
<feature type="transmembrane region" description="Helical" evidence="8">
    <location>
        <begin position="60"/>
        <end position="82"/>
    </location>
</feature>
<dbReference type="RefSeq" id="WP_284484839.1">
    <property type="nucleotide sequence ID" value="NZ_JASNJE010000006.1"/>
</dbReference>
<evidence type="ECO:0000256" key="3">
    <source>
        <dbReference type="ARBA" id="ARBA00022448"/>
    </source>
</evidence>
<keyword evidence="7 8" id="KW-0472">Membrane</keyword>
<protein>
    <submittedName>
        <fullName evidence="9">Monovalent cation/H+ antiporter complex subunit F</fullName>
    </submittedName>
</protein>
<proteinExistence type="inferred from homology"/>
<feature type="transmembrane region" description="Helical" evidence="8">
    <location>
        <begin position="34"/>
        <end position="54"/>
    </location>
</feature>
<name>A0ABT7FCQ7_9RHOB</name>
<evidence type="ECO:0000256" key="6">
    <source>
        <dbReference type="ARBA" id="ARBA00022989"/>
    </source>
</evidence>
<keyword evidence="3" id="KW-0813">Transport</keyword>
<evidence type="ECO:0000313" key="9">
    <source>
        <dbReference type="EMBL" id="MDK3072898.1"/>
    </source>
</evidence>
<dbReference type="PANTHER" id="PTHR34702:SF1">
    <property type="entry name" value="NA(+)_H(+) ANTIPORTER SUBUNIT F"/>
    <property type="match status" value="1"/>
</dbReference>
<comment type="caution">
    <text evidence="9">The sequence shown here is derived from an EMBL/GenBank/DDBJ whole genome shotgun (WGS) entry which is preliminary data.</text>
</comment>
<dbReference type="InterPro" id="IPR007208">
    <property type="entry name" value="MrpF/PhaF-like"/>
</dbReference>
<dbReference type="PANTHER" id="PTHR34702">
    <property type="entry name" value="NA(+)/H(+) ANTIPORTER SUBUNIT F1"/>
    <property type="match status" value="1"/>
</dbReference>
<comment type="similarity">
    <text evidence="2">Belongs to the CPA3 antiporters (TC 2.A.63) subunit F family.</text>
</comment>
<evidence type="ECO:0000256" key="8">
    <source>
        <dbReference type="SAM" id="Phobius"/>
    </source>
</evidence>
<evidence type="ECO:0000256" key="2">
    <source>
        <dbReference type="ARBA" id="ARBA00009212"/>
    </source>
</evidence>
<dbReference type="Proteomes" id="UP001227126">
    <property type="component" value="Unassembled WGS sequence"/>
</dbReference>
<organism evidence="9 10">
    <name type="scientific">Sedimentitalea xiamensis</name>
    <dbReference type="NCBI Taxonomy" id="3050037"/>
    <lineage>
        <taxon>Bacteria</taxon>
        <taxon>Pseudomonadati</taxon>
        <taxon>Pseudomonadota</taxon>
        <taxon>Alphaproteobacteria</taxon>
        <taxon>Rhodobacterales</taxon>
        <taxon>Paracoccaceae</taxon>
        <taxon>Sedimentitalea</taxon>
    </lineage>
</organism>
<comment type="subcellular location">
    <subcellularLocation>
        <location evidence="1">Cell membrane</location>
        <topology evidence="1">Multi-pass membrane protein</topology>
    </subcellularLocation>
</comment>
<accession>A0ABT7FCQ7</accession>
<keyword evidence="5 8" id="KW-0812">Transmembrane</keyword>